<gene>
    <name evidence="1" type="ORF">SAMN02745163_01167</name>
</gene>
<organism evidence="1 2">
    <name type="scientific">Clostridium cavendishii DSM 21758</name>
    <dbReference type="NCBI Taxonomy" id="1121302"/>
    <lineage>
        <taxon>Bacteria</taxon>
        <taxon>Bacillati</taxon>
        <taxon>Bacillota</taxon>
        <taxon>Clostridia</taxon>
        <taxon>Eubacteriales</taxon>
        <taxon>Clostridiaceae</taxon>
        <taxon>Clostridium</taxon>
    </lineage>
</organism>
<dbReference type="AlphaFoldDB" id="A0A1M6FKZ2"/>
<sequence>MNICIFDKNKECNTYKNCDNCDLASKKIFDECLKSLDLNSVDIEAVNIEGISKEVEENELLLRDSMTEDSEESLELDKKLEIEFENNINFEGDVNGFDMKKFNEEFKLTDENGDAWEHIEYIDDLQDLLLDKEAVEKYSVEEFPGLIRINRAALEEDMNQ</sequence>
<dbReference type="RefSeq" id="WP_072985724.1">
    <property type="nucleotide sequence ID" value="NZ_FQZB01000005.1"/>
</dbReference>
<dbReference type="Proteomes" id="UP000184310">
    <property type="component" value="Unassembled WGS sequence"/>
</dbReference>
<dbReference type="OrthoDB" id="1938377at2"/>
<name>A0A1M6FKZ2_9CLOT</name>
<dbReference type="EMBL" id="FQZB01000005">
    <property type="protein sequence ID" value="SHI98336.1"/>
    <property type="molecule type" value="Genomic_DNA"/>
</dbReference>
<evidence type="ECO:0000313" key="2">
    <source>
        <dbReference type="Proteomes" id="UP000184310"/>
    </source>
</evidence>
<proteinExistence type="predicted"/>
<keyword evidence="2" id="KW-1185">Reference proteome</keyword>
<evidence type="ECO:0000313" key="1">
    <source>
        <dbReference type="EMBL" id="SHI98336.1"/>
    </source>
</evidence>
<protein>
    <submittedName>
        <fullName evidence="1">Uncharacterized protein</fullName>
    </submittedName>
</protein>
<reference evidence="1 2" key="1">
    <citation type="submission" date="2016-11" db="EMBL/GenBank/DDBJ databases">
        <authorList>
            <person name="Jaros S."/>
            <person name="Januszkiewicz K."/>
            <person name="Wedrychowicz H."/>
        </authorList>
    </citation>
    <scope>NUCLEOTIDE SEQUENCE [LARGE SCALE GENOMIC DNA]</scope>
    <source>
        <strain evidence="1 2">DSM 21758</strain>
    </source>
</reference>
<accession>A0A1M6FKZ2</accession>